<feature type="region of interest" description="Disordered" evidence="1">
    <location>
        <begin position="242"/>
        <end position="262"/>
    </location>
</feature>
<protein>
    <recommendedName>
        <fullName evidence="2">BHLH domain-containing protein</fullName>
    </recommendedName>
</protein>
<feature type="compositionally biased region" description="Basic residues" evidence="1">
    <location>
        <begin position="502"/>
        <end position="512"/>
    </location>
</feature>
<gene>
    <name evidence="3" type="ORF">PR048_027612</name>
</gene>
<dbReference type="InterPro" id="IPR050283">
    <property type="entry name" value="E-box_TF_Regulators"/>
</dbReference>
<dbReference type="SUPFAM" id="SSF47459">
    <property type="entry name" value="HLH, helix-loop-helix DNA-binding domain"/>
    <property type="match status" value="1"/>
</dbReference>
<dbReference type="Pfam" id="PF00010">
    <property type="entry name" value="HLH"/>
    <property type="match status" value="2"/>
</dbReference>
<feature type="region of interest" description="Disordered" evidence="1">
    <location>
        <begin position="587"/>
        <end position="670"/>
    </location>
</feature>
<proteinExistence type="predicted"/>
<keyword evidence="4" id="KW-1185">Reference proteome</keyword>
<dbReference type="EMBL" id="JARBHB010000012">
    <property type="protein sequence ID" value="KAJ8871300.1"/>
    <property type="molecule type" value="Genomic_DNA"/>
</dbReference>
<sequence>MTCILESTVMCILEPQMFVHWLLSQRVASVTLHVAVWHSLLISLQVCYWLRVAQDRLDCSPPTRANRVQTPAGRLRIFASGNRAGHCHWSAVFLGDLPFPPPFHSSTVSCSPHFTFIGSQDFAVKSHPNIFTHSPLINLCRENFADFRLCEETASRLYTKGCVESKVEEGVYLSDCQLSDLNMEVIDKGMTTAYLLHVYQVKPMPCLTSFNCACADRLFTRLPCETETVDGHHLTNAVVRDYKGGRGGGGNQAQGRRRRRARHWPAPRWQPLYSRRSHWAPRAAHVPGGVGEEGKQDKCTPGVATPVRHVAPIKRHASSLSRGSRRCQAPHWFSRARRVAEFGPGDDVPISANIPCTFFFSFKFLFNVSSVVVTPTTLIRGQCCPKWSTELSDSLQVSDIVGRRWPLRSGVNRLSGAHPPRAMFSMENLDLDRQLLLDPGYLGAAGGGGGGSSGASTHSSDLFLYDDSSSSASSYSCPSDQENSGGGGGGDGSAPANAAPCRLRHRHRRRGKCPQQQVQQRQAANLRERKRMQSINDAFEGKSPRALETDAVAYYENFNSTRQQNGVAGKRHVVTLFANRRLVRLESQYPDEPDTTKSERQPMKSKVTVTPVRQNRRPDSPTEVDSISTSRRCRTRQDAQKLANQAQGPSPESRAANQRMVTPTSKEPSRHFASGYLPNLCLCDDDGLRSQFRGNFCKMAAARYKSHVGSFPQRLVNSEVIRDGASCAGRMDWGRNRPWSLLGTHPSIRPKCFRETMEGRNEDGWTGNRTRVLPNTSPVRHADGLFGSATSSLKQAISLTESDSNENSIYLKKRNGVVETQRTRLRHEQGQTLSSVWPSCFRFAIVFDNHSSLCDERVALLKVSDIHTTTVRLILLKFPYGEVRIGNISALGERWCSKEKIEKIRYTCDASAYLVAKNFSCQAKCIDHPNPRRINLSYTANSNCTRLQDGVSGQRHVGTPFANQHLLTYSPAVSPANREPSASCNSQSDARPIRRVQPSSNRVPLIPNWRKIWKSGMPRKHLHTLQSIAADLRCMWSGVILLKTRVWDSPQVWRSAVGADSTSNNEPTLWRSTTAEVSTRCLGHLQTLIITGDDVDGPFRNGRLDNKPVSAVRNYGCAMGWRLIRRSVHSDIRLRALVPLLRLHISFLGSLSSNVTDSSVITLHFFRNTALGQIGSTESLDETSRGFILTAELRTTAPKRHCNALFVLQIWNYFPLVVSDFTGYMSLGLPVKMYPAHTRARFLHSSVTVACVHVCAPGLRAHIPTLPYEKRLSKVDTLKLAIGYINFLSDLVASDRGAGQGSEAGGGGHVGQQPPREEPKKIIIRARYGVLQPSWQVACAGYLRLGAAKIALRNRSMRVIEVNMERRRNEGAGKTGYPRENPPINDIVRHDPHLRSLTTYSPSTKENKVRFPAWSSGSFVCGKHDGRCCRRVSSVYFRFPPLLHSSTASPSPHFTVTDTQDISVKRRTEPHNSTLLRNINDASFSKTDCVVLWCNSVDLVKLSLQEAEAYPGSGTLAGLQKSVINPEGIPRNRHFHGVAVAERFTPRPGRRIFASENRAGRCPWSAGFLGDLPFPPPVHYGAAPCSPSPSALKALLLRVKLIRRVSDWGLENNERLRVTQQDHSPLTKGNRFRFPVSSLTDRFSHVGIPPADPTDRHVFSVSPDRRMNKEMRPMTMLILHKAEQYTTCVQVDLKQGFRKCSFSREQPIYYFSPRRIIFNSLHLIGDQHLVVKLESQYSDEPGTTTLAQPNLSSSQ</sequence>
<organism evidence="3 4">
    <name type="scientific">Dryococelus australis</name>
    <dbReference type="NCBI Taxonomy" id="614101"/>
    <lineage>
        <taxon>Eukaryota</taxon>
        <taxon>Metazoa</taxon>
        <taxon>Ecdysozoa</taxon>
        <taxon>Arthropoda</taxon>
        <taxon>Hexapoda</taxon>
        <taxon>Insecta</taxon>
        <taxon>Pterygota</taxon>
        <taxon>Neoptera</taxon>
        <taxon>Polyneoptera</taxon>
        <taxon>Phasmatodea</taxon>
        <taxon>Verophasmatodea</taxon>
        <taxon>Anareolatae</taxon>
        <taxon>Phasmatidae</taxon>
        <taxon>Eurycanthinae</taxon>
        <taxon>Dryococelus</taxon>
    </lineage>
</organism>
<comment type="caution">
    <text evidence="3">The sequence shown here is derived from an EMBL/GenBank/DDBJ whole genome shotgun (WGS) entry which is preliminary data.</text>
</comment>
<feature type="region of interest" description="Disordered" evidence="1">
    <location>
        <begin position="1370"/>
        <end position="1389"/>
    </location>
</feature>
<dbReference type="Gene3D" id="4.10.280.10">
    <property type="entry name" value="Helix-loop-helix DNA-binding domain"/>
    <property type="match status" value="2"/>
</dbReference>
<evidence type="ECO:0000313" key="3">
    <source>
        <dbReference type="EMBL" id="KAJ8871300.1"/>
    </source>
</evidence>
<feature type="compositionally biased region" description="Polar residues" evidence="1">
    <location>
        <begin position="642"/>
        <end position="666"/>
    </location>
</feature>
<dbReference type="InterPro" id="IPR011598">
    <property type="entry name" value="bHLH_dom"/>
</dbReference>
<evidence type="ECO:0000256" key="1">
    <source>
        <dbReference type="SAM" id="MobiDB-lite"/>
    </source>
</evidence>
<accession>A0ABQ9GH06</accession>
<evidence type="ECO:0000313" key="4">
    <source>
        <dbReference type="Proteomes" id="UP001159363"/>
    </source>
</evidence>
<evidence type="ECO:0000259" key="2">
    <source>
        <dbReference type="Pfam" id="PF00010"/>
    </source>
</evidence>
<feature type="region of interest" description="Disordered" evidence="1">
    <location>
        <begin position="474"/>
        <end position="530"/>
    </location>
</feature>
<dbReference type="Proteomes" id="UP001159363">
    <property type="component" value="Chromosome 11"/>
</dbReference>
<feature type="compositionally biased region" description="Polar residues" evidence="1">
    <location>
        <begin position="980"/>
        <end position="989"/>
    </location>
</feature>
<feature type="region of interest" description="Disordered" evidence="1">
    <location>
        <begin position="974"/>
        <end position="999"/>
    </location>
</feature>
<reference evidence="3 4" key="1">
    <citation type="submission" date="2023-02" db="EMBL/GenBank/DDBJ databases">
        <title>LHISI_Scaffold_Assembly.</title>
        <authorList>
            <person name="Stuart O.P."/>
            <person name="Cleave R."/>
            <person name="Magrath M.J.L."/>
            <person name="Mikheyev A.S."/>
        </authorList>
    </citation>
    <scope>NUCLEOTIDE SEQUENCE [LARGE SCALE GENOMIC DNA]</scope>
    <source>
        <strain evidence="3">Daus_M_001</strain>
        <tissue evidence="3">Leg muscle</tissue>
    </source>
</reference>
<name>A0ABQ9GH06_9NEOP</name>
<dbReference type="PANTHER" id="PTHR23349:SF112">
    <property type="entry name" value="48 RELATED 1, ISOFORM B"/>
    <property type="match status" value="1"/>
</dbReference>
<dbReference type="PANTHER" id="PTHR23349">
    <property type="entry name" value="BASIC HELIX-LOOP-HELIX TRANSCRIPTION FACTOR, TWIST"/>
    <property type="match status" value="1"/>
</dbReference>
<feature type="domain" description="BHLH" evidence="2">
    <location>
        <begin position="520"/>
        <end position="540"/>
    </location>
</feature>
<feature type="domain" description="BHLH" evidence="2">
    <location>
        <begin position="1259"/>
        <end position="1288"/>
    </location>
</feature>
<dbReference type="InterPro" id="IPR036638">
    <property type="entry name" value="HLH_DNA-bd_sf"/>
</dbReference>